<dbReference type="EMBL" id="JANBUL010000078">
    <property type="protein sequence ID" value="KAJ2782248.1"/>
    <property type="molecule type" value="Genomic_DNA"/>
</dbReference>
<proteinExistence type="inferred from homology"/>
<keyword evidence="4" id="KW-0413">Isomerase</keyword>
<evidence type="ECO:0000259" key="10">
    <source>
        <dbReference type="Pfam" id="PF21238"/>
    </source>
</evidence>
<dbReference type="GO" id="GO:0031119">
    <property type="term" value="P:tRNA pseudouridine synthesis"/>
    <property type="evidence" value="ECO:0007669"/>
    <property type="project" value="UniProtKB-ARBA"/>
</dbReference>
<dbReference type="AlphaFoldDB" id="A0A9W8LHS9"/>
<evidence type="ECO:0000256" key="6">
    <source>
        <dbReference type="ARBA" id="ARBA00079393"/>
    </source>
</evidence>
<feature type="domain" description="Pus10-like C-terminal" evidence="10">
    <location>
        <begin position="271"/>
        <end position="503"/>
    </location>
</feature>
<dbReference type="Pfam" id="PF21237">
    <property type="entry name" value="Pus10_N_euk"/>
    <property type="match status" value="1"/>
</dbReference>
<keyword evidence="12" id="KW-1185">Reference proteome</keyword>
<feature type="region of interest" description="Disordered" evidence="8">
    <location>
        <begin position="191"/>
        <end position="223"/>
    </location>
</feature>
<sequence>MAGTIAEALYGAQSVYSSAEEARAAAAALAATGACLLCVLRFMGVPLGPAYQAEAAAEVHEALGIPVPAGDGGSDTQEQQQQQQQCCPACLDILHHSLADEVADRYRAQEFDAEDAVIGVDLPKSVYVRQRAMEVFCAASSAVRKSAAVGVKDALKHVVGQRLAATCGIAIDNSDSQMRIEIALAHAETADDHRPFLPAPQQDSRPPGAPRSKAKAKADRARDHEPNLAAVVGELAACSDADFRARFPCPPRAAAGRARIGSLELRRASLFVGGRYLKLERNISQTPFIVDGQRLVELSVAEIIGEPLRALTRSDAYNLVGSGREDADVRMLGAGRPFYVECINPRTTRLAPDQIREVERALARSASPVQTRRLQLIAPADTAVIKEGEEHKSKHYCALVWLAQPLSEARVAEINAAARHGLLLQQMTPVRVLHRRAPLTRPKRLLALEIAHIEGHFYRVRIESEAGAYIKEFVHGDLGRTTPSLASLAGTTADILELDVENVSLDFPPP</sequence>
<evidence type="ECO:0000256" key="5">
    <source>
        <dbReference type="ARBA" id="ARBA00075270"/>
    </source>
</evidence>
<dbReference type="InterPro" id="IPR039894">
    <property type="entry name" value="Pus10-like"/>
</dbReference>
<evidence type="ECO:0000256" key="7">
    <source>
        <dbReference type="ARBA" id="ARBA00083669"/>
    </source>
</evidence>
<name>A0A9W8LHS9_9FUNG</name>
<evidence type="ECO:0000313" key="11">
    <source>
        <dbReference type="EMBL" id="KAJ2782248.1"/>
    </source>
</evidence>
<dbReference type="Pfam" id="PF21238">
    <property type="entry name" value="Pus10_C"/>
    <property type="match status" value="1"/>
</dbReference>
<evidence type="ECO:0000256" key="8">
    <source>
        <dbReference type="SAM" id="MobiDB-lite"/>
    </source>
</evidence>
<evidence type="ECO:0000313" key="12">
    <source>
        <dbReference type="Proteomes" id="UP001140217"/>
    </source>
</evidence>
<evidence type="ECO:0000256" key="3">
    <source>
        <dbReference type="ARBA" id="ARBA00022694"/>
    </source>
</evidence>
<dbReference type="EC" id="5.4.99.25" evidence="2"/>
<gene>
    <name evidence="11" type="ORF">H4R18_002392</name>
</gene>
<comment type="caution">
    <text evidence="11">The sequence shown here is derived from an EMBL/GenBank/DDBJ whole genome shotgun (WGS) entry which is preliminary data.</text>
</comment>
<evidence type="ECO:0000256" key="1">
    <source>
        <dbReference type="ARBA" id="ARBA00009652"/>
    </source>
</evidence>
<reference evidence="11" key="1">
    <citation type="submission" date="2022-07" db="EMBL/GenBank/DDBJ databases">
        <title>Phylogenomic reconstructions and comparative analyses of Kickxellomycotina fungi.</title>
        <authorList>
            <person name="Reynolds N.K."/>
            <person name="Stajich J.E."/>
            <person name="Barry K."/>
            <person name="Grigoriev I.V."/>
            <person name="Crous P."/>
            <person name="Smith M.E."/>
        </authorList>
    </citation>
    <scope>NUCLEOTIDE SEQUENCE</scope>
    <source>
        <strain evidence="11">NBRC 105414</strain>
    </source>
</reference>
<dbReference type="InterPro" id="IPR020103">
    <property type="entry name" value="PsdUridine_synth_cat_dom_sf"/>
</dbReference>
<evidence type="ECO:0000256" key="4">
    <source>
        <dbReference type="ARBA" id="ARBA00023235"/>
    </source>
</evidence>
<dbReference type="SUPFAM" id="SSF55120">
    <property type="entry name" value="Pseudouridine synthase"/>
    <property type="match status" value="1"/>
</dbReference>
<evidence type="ECO:0000259" key="9">
    <source>
        <dbReference type="Pfam" id="PF21237"/>
    </source>
</evidence>
<protein>
    <recommendedName>
        <fullName evidence="2">tRNA pseudouridine(55) synthase</fullName>
        <ecNumber evidence="2">5.4.99.25</ecNumber>
    </recommendedName>
    <alternativeName>
        <fullName evidence="7">tRNA pseudouridine 55 synthase</fullName>
    </alternativeName>
    <alternativeName>
        <fullName evidence="5">tRNA pseudouridylate synthase</fullName>
    </alternativeName>
    <alternativeName>
        <fullName evidence="6">tRNA-uridine isomerase</fullName>
    </alternativeName>
</protein>
<dbReference type="FunFam" id="3.30.70.2510:FF:000001">
    <property type="entry name" value="tRNA pseudouridine synthase Pus10"/>
    <property type="match status" value="1"/>
</dbReference>
<dbReference type="OrthoDB" id="271937at2759"/>
<comment type="similarity">
    <text evidence="1">Belongs to the pseudouridine synthase Pus10 family.</text>
</comment>
<dbReference type="InterPro" id="IPR048742">
    <property type="entry name" value="Pus10_N_euk"/>
</dbReference>
<dbReference type="PANTHER" id="PTHR21568">
    <property type="entry name" value="TRNA PSEUDOURIDINE SYNTHASE PUS10"/>
    <property type="match status" value="1"/>
</dbReference>
<accession>A0A9W8LHS9</accession>
<dbReference type="GO" id="GO:0160148">
    <property type="term" value="F:tRNA pseudouridine(55) synthase activity"/>
    <property type="evidence" value="ECO:0007669"/>
    <property type="project" value="UniProtKB-EC"/>
</dbReference>
<dbReference type="GO" id="GO:0003723">
    <property type="term" value="F:RNA binding"/>
    <property type="evidence" value="ECO:0007669"/>
    <property type="project" value="InterPro"/>
</dbReference>
<feature type="domain" description="Pus10 N-terminal eukaryotes" evidence="9">
    <location>
        <begin position="87"/>
        <end position="253"/>
    </location>
</feature>
<dbReference type="Proteomes" id="UP001140217">
    <property type="component" value="Unassembled WGS sequence"/>
</dbReference>
<keyword evidence="3" id="KW-0819">tRNA processing</keyword>
<dbReference type="PANTHER" id="PTHR21568:SF0">
    <property type="entry name" value="TRNA PSEUDOURIDINE SYNTHASE PUS10"/>
    <property type="match status" value="1"/>
</dbReference>
<evidence type="ECO:0000256" key="2">
    <source>
        <dbReference type="ARBA" id="ARBA00012787"/>
    </source>
</evidence>
<organism evidence="11 12">
    <name type="scientific">Coemansia javaensis</name>
    <dbReference type="NCBI Taxonomy" id="2761396"/>
    <lineage>
        <taxon>Eukaryota</taxon>
        <taxon>Fungi</taxon>
        <taxon>Fungi incertae sedis</taxon>
        <taxon>Zoopagomycota</taxon>
        <taxon>Kickxellomycotina</taxon>
        <taxon>Kickxellomycetes</taxon>
        <taxon>Kickxellales</taxon>
        <taxon>Kickxellaceae</taxon>
        <taxon>Coemansia</taxon>
    </lineage>
</organism>
<dbReference type="InterPro" id="IPR048741">
    <property type="entry name" value="Pus10-like_C"/>
</dbReference>
<dbReference type="Gene3D" id="3.30.70.3190">
    <property type="match status" value="1"/>
</dbReference>
<dbReference type="Gene3D" id="3.30.70.2510">
    <property type="match status" value="1"/>
</dbReference>
<dbReference type="FunFam" id="3.30.70.3190:FF:000001">
    <property type="entry name" value="tRNA pseudouridine synthase Pus10"/>
    <property type="match status" value="1"/>
</dbReference>